<dbReference type="AlphaFoldDB" id="A0A7R6PTI6"/>
<keyword evidence="3" id="KW-0812">Transmembrane</keyword>
<dbReference type="SUPFAM" id="SSF53335">
    <property type="entry name" value="S-adenosyl-L-methionine-dependent methyltransferases"/>
    <property type="match status" value="1"/>
</dbReference>
<gene>
    <name evidence="5" type="ORF">TTHT_0801</name>
</gene>
<dbReference type="Pfam" id="PF08241">
    <property type="entry name" value="Methyltransf_11"/>
    <property type="match status" value="1"/>
</dbReference>
<dbReference type="KEGG" id="thyd:TTHT_0801"/>
<organism evidence="5 6">
    <name type="scientific">Thermotomaculum hydrothermale</name>
    <dbReference type="NCBI Taxonomy" id="981385"/>
    <lineage>
        <taxon>Bacteria</taxon>
        <taxon>Pseudomonadati</taxon>
        <taxon>Acidobacteriota</taxon>
        <taxon>Holophagae</taxon>
        <taxon>Thermotomaculales</taxon>
        <taxon>Thermotomaculaceae</taxon>
        <taxon>Thermotomaculum</taxon>
    </lineage>
</organism>
<dbReference type="PANTHER" id="PTHR13069">
    <property type="entry name" value="ALKYLATED DNA REPAIR PROTEIN ALKB HOMOLOG 8"/>
    <property type="match status" value="1"/>
</dbReference>
<proteinExistence type="predicted"/>
<keyword evidence="6" id="KW-1185">Reference proteome</keyword>
<sequence>MLEKIKHYLDYFHRDVEKEIERFAKSIPEGSLVLDAGAGEGKYREYFSHCRVIGVDNCVGDSSWDYSSLDVVGDLHLLPFKDNSFDFVICVVVFEHLKNPFKAMRELSRVLKKNGKMFAVFPFMWELHQRPYDFFRYSEYGFKQMAEDVELSVVEIKQLGCFFRVLHYMVASMLKECKNNISVLLLTIIFLPYLLLFLFISDIIDRLTGICNYTPGYSIILKK</sequence>
<dbReference type="GO" id="GO:0006400">
    <property type="term" value="P:tRNA modification"/>
    <property type="evidence" value="ECO:0007669"/>
    <property type="project" value="UniProtKB-ARBA"/>
</dbReference>
<feature type="domain" description="Methyltransferase type 11" evidence="4">
    <location>
        <begin position="34"/>
        <end position="118"/>
    </location>
</feature>
<evidence type="ECO:0000313" key="6">
    <source>
        <dbReference type="Proteomes" id="UP000595564"/>
    </source>
</evidence>
<dbReference type="EMBL" id="AP017470">
    <property type="protein sequence ID" value="BBB32367.1"/>
    <property type="molecule type" value="Genomic_DNA"/>
</dbReference>
<feature type="transmembrane region" description="Helical" evidence="3">
    <location>
        <begin position="181"/>
        <end position="200"/>
    </location>
</feature>
<evidence type="ECO:0000313" key="5">
    <source>
        <dbReference type="EMBL" id="BBB32367.1"/>
    </source>
</evidence>
<dbReference type="GO" id="GO:0032259">
    <property type="term" value="P:methylation"/>
    <property type="evidence" value="ECO:0007669"/>
    <property type="project" value="UniProtKB-KW"/>
</dbReference>
<dbReference type="InterPro" id="IPR029063">
    <property type="entry name" value="SAM-dependent_MTases_sf"/>
</dbReference>
<keyword evidence="3" id="KW-1133">Transmembrane helix</keyword>
<dbReference type="RefSeq" id="WP_201328714.1">
    <property type="nucleotide sequence ID" value="NZ_AP017470.1"/>
</dbReference>
<dbReference type="GO" id="GO:0008175">
    <property type="term" value="F:tRNA methyltransferase activity"/>
    <property type="evidence" value="ECO:0007669"/>
    <property type="project" value="UniProtKB-ARBA"/>
</dbReference>
<dbReference type="GO" id="GO:0008757">
    <property type="term" value="F:S-adenosylmethionine-dependent methyltransferase activity"/>
    <property type="evidence" value="ECO:0007669"/>
    <property type="project" value="InterPro"/>
</dbReference>
<dbReference type="InterPro" id="IPR051422">
    <property type="entry name" value="AlkB_tRNA_MeTrf/Diox"/>
</dbReference>
<protein>
    <recommendedName>
        <fullName evidence="4">Methyltransferase type 11 domain-containing protein</fullName>
    </recommendedName>
</protein>
<evidence type="ECO:0000256" key="1">
    <source>
        <dbReference type="ARBA" id="ARBA00022603"/>
    </source>
</evidence>
<dbReference type="Gene3D" id="3.40.50.150">
    <property type="entry name" value="Vaccinia Virus protein VP39"/>
    <property type="match status" value="1"/>
</dbReference>
<reference evidence="5 6" key="1">
    <citation type="journal article" date="2012" name="Extremophiles">
        <title>Thermotomaculum hydrothermale gen. nov., sp. nov., a novel heterotrophic thermophile within the phylum Acidobacteria from a deep-sea hydrothermal vent chimney in the Southern Okinawa Trough.</title>
        <authorList>
            <person name="Izumi H."/>
            <person name="Nunoura T."/>
            <person name="Miyazaki M."/>
            <person name="Mino S."/>
            <person name="Toki T."/>
            <person name="Takai K."/>
            <person name="Sako Y."/>
            <person name="Sawabe T."/>
            <person name="Nakagawa S."/>
        </authorList>
    </citation>
    <scope>NUCLEOTIDE SEQUENCE [LARGE SCALE GENOMIC DNA]</scope>
    <source>
        <strain evidence="5 6">AC55</strain>
    </source>
</reference>
<accession>A0A7R6PTI6</accession>
<dbReference type="PANTHER" id="PTHR13069:SF21">
    <property type="entry name" value="ALKYLATED DNA REPAIR PROTEIN ALKB HOMOLOG 8"/>
    <property type="match status" value="1"/>
</dbReference>
<evidence type="ECO:0000259" key="4">
    <source>
        <dbReference type="Pfam" id="PF08241"/>
    </source>
</evidence>
<name>A0A7R6PTI6_9BACT</name>
<keyword evidence="1" id="KW-0489">Methyltransferase</keyword>
<keyword evidence="3" id="KW-0472">Membrane</keyword>
<dbReference type="InterPro" id="IPR013216">
    <property type="entry name" value="Methyltransf_11"/>
</dbReference>
<keyword evidence="2" id="KW-0808">Transferase</keyword>
<dbReference type="CDD" id="cd02440">
    <property type="entry name" value="AdoMet_MTases"/>
    <property type="match status" value="1"/>
</dbReference>
<evidence type="ECO:0000256" key="3">
    <source>
        <dbReference type="SAM" id="Phobius"/>
    </source>
</evidence>
<dbReference type="Proteomes" id="UP000595564">
    <property type="component" value="Chromosome"/>
</dbReference>
<evidence type="ECO:0000256" key="2">
    <source>
        <dbReference type="ARBA" id="ARBA00022679"/>
    </source>
</evidence>